<evidence type="ECO:0000256" key="8">
    <source>
        <dbReference type="HAMAP-Rule" id="MF_00056"/>
    </source>
</evidence>
<dbReference type="NCBIfam" id="TIGR01362">
    <property type="entry name" value="KDO8P_synth"/>
    <property type="match status" value="1"/>
</dbReference>
<evidence type="ECO:0000256" key="3">
    <source>
        <dbReference type="ARBA" id="ARBA00004845"/>
    </source>
</evidence>
<keyword evidence="6 8" id="KW-0808">Transferase</keyword>
<sequence length="298" mass="31094">MGDTGATARIRALRNSIAMSAPDPVVTIGQVRIGNQLPLAVIAGPCQLESRAHGLEMASALREIAAGLGFGLVFKASFDKANRTSAGGARGMGMAQSLPVFAEIRESLRLPVLTDVHEPGQCAPVAEAVDVLQIPAFLCRQTDLLVAAAATGRVVNVKKGQFLAPWDMKNVIAKVTGAGNPRVLATERGASFGYNTLVSDMRALPIMAAMGAPVIFDATHSVQQPGGQGTSSGGQREFVPVLARAAVAVGVAGVFIETHQDPDHAPSDGPNMVPLRDFPRLIETLMEFDALAKQRAGA</sequence>
<dbReference type="Gene3D" id="3.20.20.70">
    <property type="entry name" value="Aldolase class I"/>
    <property type="match status" value="1"/>
</dbReference>
<evidence type="ECO:0000256" key="6">
    <source>
        <dbReference type="ARBA" id="ARBA00022679"/>
    </source>
</evidence>
<keyword evidence="8" id="KW-0448">Lipopolysaccharide biosynthesis</keyword>
<evidence type="ECO:0000313" key="10">
    <source>
        <dbReference type="EMBL" id="SDC53701.1"/>
    </source>
</evidence>
<comment type="pathway">
    <text evidence="2">Bacterial outer membrane biogenesis; lipopolysaccharide biosynthesis.</text>
</comment>
<organism evidence="10 11">
    <name type="scientific">Belnapia rosea</name>
    <dbReference type="NCBI Taxonomy" id="938405"/>
    <lineage>
        <taxon>Bacteria</taxon>
        <taxon>Pseudomonadati</taxon>
        <taxon>Pseudomonadota</taxon>
        <taxon>Alphaproteobacteria</taxon>
        <taxon>Acetobacterales</taxon>
        <taxon>Roseomonadaceae</taxon>
        <taxon>Belnapia</taxon>
    </lineage>
</organism>
<dbReference type="SUPFAM" id="SSF51569">
    <property type="entry name" value="Aldolase"/>
    <property type="match status" value="1"/>
</dbReference>
<comment type="catalytic activity">
    <reaction evidence="7 8">
        <text>D-arabinose 5-phosphate + phosphoenolpyruvate + H2O = 3-deoxy-alpha-D-manno-2-octulosonate-8-phosphate + phosphate</text>
        <dbReference type="Rhea" id="RHEA:14053"/>
        <dbReference type="ChEBI" id="CHEBI:15377"/>
        <dbReference type="ChEBI" id="CHEBI:43474"/>
        <dbReference type="ChEBI" id="CHEBI:57693"/>
        <dbReference type="ChEBI" id="CHEBI:58702"/>
        <dbReference type="ChEBI" id="CHEBI:85985"/>
        <dbReference type="EC" id="2.5.1.55"/>
    </reaction>
</comment>
<accession>A0A1G6ME25</accession>
<dbReference type="GO" id="GO:0008676">
    <property type="term" value="F:3-deoxy-8-phosphooctulonate synthase activity"/>
    <property type="evidence" value="ECO:0007669"/>
    <property type="project" value="UniProtKB-UniRule"/>
</dbReference>
<dbReference type="NCBIfam" id="NF003543">
    <property type="entry name" value="PRK05198.1"/>
    <property type="match status" value="1"/>
</dbReference>
<evidence type="ECO:0000256" key="2">
    <source>
        <dbReference type="ARBA" id="ARBA00004756"/>
    </source>
</evidence>
<comment type="pathway">
    <text evidence="3 8">Carbohydrate biosynthesis; 3-deoxy-D-manno-octulosonate biosynthesis; 3-deoxy-D-manno-octulosonate from D-ribulose 5-phosphate: step 2/3.</text>
</comment>
<protein>
    <recommendedName>
        <fullName evidence="8">2-dehydro-3-deoxyphosphooctonate aldolase</fullName>
        <ecNumber evidence="8">2.5.1.55</ecNumber>
    </recommendedName>
    <alternativeName>
        <fullName evidence="8">3-deoxy-D-manno-octulosonic acid 8-phosphate synthase</fullName>
    </alternativeName>
    <alternativeName>
        <fullName evidence="8">KDO-8-phosphate synthase</fullName>
        <shortName evidence="8">KDO 8-P synthase</shortName>
        <shortName evidence="8">KDOPS</shortName>
    </alternativeName>
    <alternativeName>
        <fullName evidence="8">Phospho-2-dehydro-3-deoxyoctonate aldolase</fullName>
    </alternativeName>
</protein>
<comment type="similarity">
    <text evidence="4 8">Belongs to the KdsA family.</text>
</comment>
<evidence type="ECO:0000259" key="9">
    <source>
        <dbReference type="Pfam" id="PF00793"/>
    </source>
</evidence>
<dbReference type="STRING" id="938405.SAMN02927895_01512"/>
<dbReference type="GO" id="GO:0005737">
    <property type="term" value="C:cytoplasm"/>
    <property type="evidence" value="ECO:0007669"/>
    <property type="project" value="UniProtKB-SubCell"/>
</dbReference>
<name>A0A1G6ME25_9PROT</name>
<dbReference type="InterPro" id="IPR006218">
    <property type="entry name" value="DAHP1/KDSA"/>
</dbReference>
<proteinExistence type="inferred from homology"/>
<dbReference type="Proteomes" id="UP000198925">
    <property type="component" value="Unassembled WGS sequence"/>
</dbReference>
<dbReference type="InterPro" id="IPR006269">
    <property type="entry name" value="KDO8P_synthase"/>
</dbReference>
<dbReference type="AlphaFoldDB" id="A0A1G6ME25"/>
<dbReference type="UniPathway" id="UPA00030"/>
<keyword evidence="11" id="KW-1185">Reference proteome</keyword>
<keyword evidence="5 8" id="KW-0963">Cytoplasm</keyword>
<evidence type="ECO:0000256" key="7">
    <source>
        <dbReference type="ARBA" id="ARBA00049112"/>
    </source>
</evidence>
<dbReference type="EMBL" id="FMZX01000001">
    <property type="protein sequence ID" value="SDC53701.1"/>
    <property type="molecule type" value="Genomic_DNA"/>
</dbReference>
<gene>
    <name evidence="8" type="primary">kdsA</name>
    <name evidence="10" type="ORF">SAMN04487779_10011186</name>
</gene>
<evidence type="ECO:0000313" key="11">
    <source>
        <dbReference type="Proteomes" id="UP000198925"/>
    </source>
</evidence>
<dbReference type="UniPathway" id="UPA00357">
    <property type="reaction ID" value="UER00474"/>
</dbReference>
<comment type="subcellular location">
    <subcellularLocation>
        <location evidence="1 8">Cytoplasm</location>
    </subcellularLocation>
</comment>
<evidence type="ECO:0000256" key="4">
    <source>
        <dbReference type="ARBA" id="ARBA00010499"/>
    </source>
</evidence>
<dbReference type="Pfam" id="PF00793">
    <property type="entry name" value="DAHP_synth_1"/>
    <property type="match status" value="1"/>
</dbReference>
<dbReference type="PANTHER" id="PTHR21057">
    <property type="entry name" value="PHOSPHO-2-DEHYDRO-3-DEOXYHEPTONATE ALDOLASE"/>
    <property type="match status" value="1"/>
</dbReference>
<feature type="domain" description="DAHP synthetase I/KDSA" evidence="9">
    <location>
        <begin position="30"/>
        <end position="290"/>
    </location>
</feature>
<dbReference type="InterPro" id="IPR013785">
    <property type="entry name" value="Aldolase_TIM"/>
</dbReference>
<dbReference type="EC" id="2.5.1.55" evidence="8"/>
<dbReference type="HAMAP" id="MF_00056">
    <property type="entry name" value="KDO8P_synth"/>
    <property type="match status" value="1"/>
</dbReference>
<evidence type="ECO:0000256" key="1">
    <source>
        <dbReference type="ARBA" id="ARBA00004496"/>
    </source>
</evidence>
<reference evidence="10 11" key="1">
    <citation type="submission" date="2016-10" db="EMBL/GenBank/DDBJ databases">
        <authorList>
            <person name="de Groot N.N."/>
        </authorList>
    </citation>
    <scope>NUCLEOTIDE SEQUENCE [LARGE SCALE GENOMIC DNA]</scope>
    <source>
        <strain evidence="10 11">CPCC 100156</strain>
    </source>
</reference>
<dbReference type="GO" id="GO:0019294">
    <property type="term" value="P:keto-3-deoxy-D-manno-octulosonic acid biosynthetic process"/>
    <property type="evidence" value="ECO:0007669"/>
    <property type="project" value="UniProtKB-UniRule"/>
</dbReference>
<evidence type="ECO:0000256" key="5">
    <source>
        <dbReference type="ARBA" id="ARBA00022490"/>
    </source>
</evidence>